<accession>A0A481Z0J9</accession>
<sequence>MALIGFLARKHHGKNTAGDYLVKNYNFTEMAFATQLKEGIKAIYGLSDDQLYGDKKETIDKFWNVTPRTLMQWLGTDVFRKKDKDFWVKTLERKYLNFVGEKQRSYPMEGLQSKPTYLNFVGEKQRSYPMEGLQSKPTYLNFVGEKQRQNTNKTEINRANVVITDVRFQNEVDFIHKYNGIVIKIHRESINDTSTHIAEKGIDNIEDYDFLISNDGTIKDLHNNIQKIIISLDKRK</sequence>
<dbReference type="Gene3D" id="3.40.50.300">
    <property type="entry name" value="P-loop containing nucleotide triphosphate hydrolases"/>
    <property type="match status" value="1"/>
</dbReference>
<dbReference type="InterPro" id="IPR027417">
    <property type="entry name" value="P-loop_NTPase"/>
</dbReference>
<dbReference type="Pfam" id="PF21448">
    <property type="entry name" value="DNMK"/>
    <property type="match status" value="1"/>
</dbReference>
<dbReference type="InterPro" id="IPR048444">
    <property type="entry name" value="DNMK"/>
</dbReference>
<gene>
    <name evidence="1" type="ORF">LCMiAC02_01260</name>
</gene>
<name>A0A481Z0J9_9VIRU</name>
<proteinExistence type="predicted"/>
<protein>
    <recommendedName>
        <fullName evidence="2">Deoxynucleoside monophosphate kinase</fullName>
    </recommendedName>
</protein>
<organism evidence="1">
    <name type="scientific">Mimivirus LCMiAC02</name>
    <dbReference type="NCBI Taxonomy" id="2506609"/>
    <lineage>
        <taxon>Viruses</taxon>
        <taxon>Varidnaviria</taxon>
        <taxon>Bamfordvirae</taxon>
        <taxon>Nucleocytoviricota</taxon>
        <taxon>Megaviricetes</taxon>
        <taxon>Imitervirales</taxon>
        <taxon>Mimiviridae</taxon>
        <taxon>Klosneuvirinae</taxon>
    </lineage>
</organism>
<evidence type="ECO:0000313" key="1">
    <source>
        <dbReference type="EMBL" id="QBK89033.1"/>
    </source>
</evidence>
<reference evidence="1" key="1">
    <citation type="journal article" date="2019" name="MBio">
        <title>Virus Genomes from Deep Sea Sediments Expand the Ocean Megavirome and Support Independent Origins of Viral Gigantism.</title>
        <authorList>
            <person name="Backstrom D."/>
            <person name="Yutin N."/>
            <person name="Jorgensen S.L."/>
            <person name="Dharamshi J."/>
            <person name="Homa F."/>
            <person name="Zaremba-Niedwiedzka K."/>
            <person name="Spang A."/>
            <person name="Wolf Y.I."/>
            <person name="Koonin E.V."/>
            <person name="Ettema T.J."/>
        </authorList>
    </citation>
    <scope>NUCLEOTIDE SEQUENCE</scope>
</reference>
<evidence type="ECO:0008006" key="2">
    <source>
        <dbReference type="Google" id="ProtNLM"/>
    </source>
</evidence>
<dbReference type="EMBL" id="MK500407">
    <property type="protein sequence ID" value="QBK89033.1"/>
    <property type="molecule type" value="Genomic_DNA"/>
</dbReference>